<dbReference type="Gene3D" id="3.30.450.20">
    <property type="entry name" value="PAS domain"/>
    <property type="match status" value="1"/>
</dbReference>
<feature type="compositionally biased region" description="Polar residues" evidence="1">
    <location>
        <begin position="169"/>
        <end position="181"/>
    </location>
</feature>
<dbReference type="PATRIC" id="fig|1716141.3.peg.2474"/>
<dbReference type="SUPFAM" id="SSF55785">
    <property type="entry name" value="PYP-like sensor domain (PAS domain)"/>
    <property type="match status" value="1"/>
</dbReference>
<comment type="caution">
    <text evidence="2">The sequence shown here is derived from an EMBL/GenBank/DDBJ whole genome shotgun (WGS) entry which is preliminary data.</text>
</comment>
<evidence type="ECO:0008006" key="4">
    <source>
        <dbReference type="Google" id="ProtNLM"/>
    </source>
</evidence>
<evidence type="ECO:0000313" key="2">
    <source>
        <dbReference type="EMBL" id="OAH14288.1"/>
    </source>
</evidence>
<dbReference type="EMBL" id="LOHS01000067">
    <property type="protein sequence ID" value="OAH14288.1"/>
    <property type="molecule type" value="Genomic_DNA"/>
</dbReference>
<evidence type="ECO:0000313" key="3">
    <source>
        <dbReference type="Proteomes" id="UP000077381"/>
    </source>
</evidence>
<dbReference type="CDD" id="cd00130">
    <property type="entry name" value="PAS"/>
    <property type="match status" value="1"/>
</dbReference>
<gene>
    <name evidence="2" type="ORF">STSP_23490</name>
</gene>
<evidence type="ECO:0000256" key="1">
    <source>
        <dbReference type="SAM" id="MobiDB-lite"/>
    </source>
</evidence>
<dbReference type="STRING" id="1716141.STSP_23490"/>
<feature type="region of interest" description="Disordered" evidence="1">
    <location>
        <begin position="158"/>
        <end position="181"/>
    </location>
</feature>
<proteinExistence type="predicted"/>
<protein>
    <recommendedName>
        <fullName evidence="4">PAS domain-containing protein</fullName>
    </recommendedName>
</protein>
<sequence length="181" mass="19550">MGVVWDTHEARSVQDALSRALRHIRDGFVLVDDDWRITFANLEAERTRGSADEALSGRVLWTTMRYVGAAQRFRKTDLDRAISHALAPWRKPRAVHGPGKALLDVALAVALGGGLPRGRRSNPAGGTTLYRPDLGFLPSGALFGLGLLVRGRFGEQTSHAAGRAGYRNPTRQGSLPTSAGL</sequence>
<dbReference type="Proteomes" id="UP000077381">
    <property type="component" value="Unassembled WGS sequence"/>
</dbReference>
<accession>A0A177HVY7</accession>
<keyword evidence="3" id="KW-1185">Reference proteome</keyword>
<dbReference type="InterPro" id="IPR000014">
    <property type="entry name" value="PAS"/>
</dbReference>
<name>A0A177HVY7_9ACTN</name>
<dbReference type="InterPro" id="IPR035965">
    <property type="entry name" value="PAS-like_dom_sf"/>
</dbReference>
<organism evidence="2 3">
    <name type="scientific">Streptomyces jeddahensis</name>
    <dbReference type="NCBI Taxonomy" id="1716141"/>
    <lineage>
        <taxon>Bacteria</taxon>
        <taxon>Bacillati</taxon>
        <taxon>Actinomycetota</taxon>
        <taxon>Actinomycetes</taxon>
        <taxon>Kitasatosporales</taxon>
        <taxon>Streptomycetaceae</taxon>
        <taxon>Streptomyces</taxon>
    </lineage>
</organism>
<reference evidence="2 3" key="1">
    <citation type="submission" date="2015-12" db="EMBL/GenBank/DDBJ databases">
        <title>Genome sequence of Streptomyces sp. G25.</title>
        <authorList>
            <person name="Poehlein A."/>
            <person name="Roettig A."/>
            <person name="Hiessl S."/>
            <person name="Hauschild P."/>
            <person name="Schauer J."/>
            <person name="Madkour M.H."/>
            <person name="Al-Ansari A.M."/>
            <person name="Almakishah N.H."/>
            <person name="Steinbuechel A."/>
            <person name="Daniel R."/>
        </authorList>
    </citation>
    <scope>NUCLEOTIDE SEQUENCE [LARGE SCALE GENOMIC DNA]</scope>
    <source>
        <strain evidence="3">G25(2015)</strain>
    </source>
</reference>
<dbReference type="AlphaFoldDB" id="A0A177HVY7"/>